<dbReference type="EMBL" id="JACCJB010000004">
    <property type="protein sequence ID" value="KAF6228063.1"/>
    <property type="molecule type" value="Genomic_DNA"/>
</dbReference>
<dbReference type="AlphaFoldDB" id="A0A8H6FHH4"/>
<name>A0A8H6FHH4_9LECA</name>
<dbReference type="Proteomes" id="UP000593566">
    <property type="component" value="Unassembled WGS sequence"/>
</dbReference>
<proteinExistence type="predicted"/>
<dbReference type="RefSeq" id="XP_037155997.1">
    <property type="nucleotide sequence ID" value="XM_037298661.1"/>
</dbReference>
<gene>
    <name evidence="1" type="ORF">HO133_007791</name>
</gene>
<dbReference type="GeneID" id="59336188"/>
<protein>
    <submittedName>
        <fullName evidence="1">Uncharacterized protein</fullName>
    </submittedName>
</protein>
<evidence type="ECO:0000313" key="2">
    <source>
        <dbReference type="Proteomes" id="UP000593566"/>
    </source>
</evidence>
<accession>A0A8H6FHH4</accession>
<organism evidence="1 2">
    <name type="scientific">Letharia lupina</name>
    <dbReference type="NCBI Taxonomy" id="560253"/>
    <lineage>
        <taxon>Eukaryota</taxon>
        <taxon>Fungi</taxon>
        <taxon>Dikarya</taxon>
        <taxon>Ascomycota</taxon>
        <taxon>Pezizomycotina</taxon>
        <taxon>Lecanoromycetes</taxon>
        <taxon>OSLEUM clade</taxon>
        <taxon>Lecanoromycetidae</taxon>
        <taxon>Lecanorales</taxon>
        <taxon>Lecanorineae</taxon>
        <taxon>Parmeliaceae</taxon>
        <taxon>Letharia</taxon>
    </lineage>
</organism>
<comment type="caution">
    <text evidence="1">The sequence shown here is derived from an EMBL/GenBank/DDBJ whole genome shotgun (WGS) entry which is preliminary data.</text>
</comment>
<evidence type="ECO:0000313" key="1">
    <source>
        <dbReference type="EMBL" id="KAF6228063.1"/>
    </source>
</evidence>
<sequence>MADYGNDAVPYAGLNPTGFRESETGKGVAAWDRSKEFALISYTPVKKLLHTPGSQSIAIIGTREDHAELDSLQIKYICRVTLIPTDEETMNAYEHSRGEEVSAVEAKDGLMTEERLLDEEHQWCVL</sequence>
<keyword evidence="2" id="KW-1185">Reference proteome</keyword>
<reference evidence="1 2" key="1">
    <citation type="journal article" date="2020" name="Genomics">
        <title>Complete, high-quality genomes from long-read metagenomic sequencing of two wolf lichen thalli reveals enigmatic genome architecture.</title>
        <authorList>
            <person name="McKenzie S.K."/>
            <person name="Walston R.F."/>
            <person name="Allen J.L."/>
        </authorList>
    </citation>
    <scope>NUCLEOTIDE SEQUENCE [LARGE SCALE GENOMIC DNA]</scope>
    <source>
        <strain evidence="1">WasteWater1</strain>
    </source>
</reference>